<dbReference type="InterPro" id="IPR036388">
    <property type="entry name" value="WH-like_DNA-bd_sf"/>
</dbReference>
<dbReference type="InterPro" id="IPR000847">
    <property type="entry name" value="LysR_HTH_N"/>
</dbReference>
<evidence type="ECO:0000256" key="2">
    <source>
        <dbReference type="ARBA" id="ARBA00023015"/>
    </source>
</evidence>
<dbReference type="Gene3D" id="3.40.190.290">
    <property type="match status" value="1"/>
</dbReference>
<evidence type="ECO:0000256" key="4">
    <source>
        <dbReference type="ARBA" id="ARBA00023163"/>
    </source>
</evidence>
<dbReference type="AlphaFoldDB" id="A0A1M5IF58"/>
<comment type="similarity">
    <text evidence="1">Belongs to the LysR transcriptional regulatory family.</text>
</comment>
<dbReference type="PROSITE" id="PS50931">
    <property type="entry name" value="HTH_LYSR"/>
    <property type="match status" value="1"/>
</dbReference>
<sequence>MKNAFRNWSDVRVFLSVLRTGSTLAASKELGMAQPTVARRIDVLEHALGLTLFERNTRGFQPTPEAEALIQGAEEIETAARAFHEKASTLHAATRGVIRLTAPDSVFTGQFSAILEDFVESYGNVQFEFIRRYDFVDLSAGEADVAIRFDRVIDDETLICRKITDIKGALVASNSYVAKHGHPTSENDLSGHKFVVYRGKNIPRLINNWVLDRIDPSQIAMTCSDIETLISAVKMGAGIGPMPCTYLKTSDTFVPCFELPPETYNTCWLLVSQSAYRRPEVKAFTSFFAPRYKAHFDD</sequence>
<dbReference type="PANTHER" id="PTHR30537">
    <property type="entry name" value="HTH-TYPE TRANSCRIPTIONAL REGULATOR"/>
    <property type="match status" value="1"/>
</dbReference>
<organism evidence="6 7">
    <name type="scientific">Cognatishimia maritima</name>
    <dbReference type="NCBI Taxonomy" id="870908"/>
    <lineage>
        <taxon>Bacteria</taxon>
        <taxon>Pseudomonadati</taxon>
        <taxon>Pseudomonadota</taxon>
        <taxon>Alphaproteobacteria</taxon>
        <taxon>Rhodobacterales</taxon>
        <taxon>Paracoccaceae</taxon>
        <taxon>Cognatishimia</taxon>
    </lineage>
</organism>
<dbReference type="InterPro" id="IPR036390">
    <property type="entry name" value="WH_DNA-bd_sf"/>
</dbReference>
<reference evidence="7" key="1">
    <citation type="submission" date="2016-11" db="EMBL/GenBank/DDBJ databases">
        <authorList>
            <person name="Varghese N."/>
            <person name="Submissions S."/>
        </authorList>
    </citation>
    <scope>NUCLEOTIDE SEQUENCE [LARGE SCALE GENOMIC DNA]</scope>
    <source>
        <strain evidence="7">DSM 28223</strain>
    </source>
</reference>
<dbReference type="OrthoDB" id="9796526at2"/>
<dbReference type="Pfam" id="PF03466">
    <property type="entry name" value="LysR_substrate"/>
    <property type="match status" value="1"/>
</dbReference>
<evidence type="ECO:0000259" key="5">
    <source>
        <dbReference type="PROSITE" id="PS50931"/>
    </source>
</evidence>
<dbReference type="RefSeq" id="WP_072789500.1">
    <property type="nucleotide sequence ID" value="NZ_FQWM01000001.1"/>
</dbReference>
<dbReference type="Gene3D" id="1.10.10.10">
    <property type="entry name" value="Winged helix-like DNA-binding domain superfamily/Winged helix DNA-binding domain"/>
    <property type="match status" value="1"/>
</dbReference>
<feature type="domain" description="HTH lysR-type" evidence="5">
    <location>
        <begin position="6"/>
        <end position="63"/>
    </location>
</feature>
<keyword evidence="4" id="KW-0804">Transcription</keyword>
<dbReference type="InterPro" id="IPR005119">
    <property type="entry name" value="LysR_subst-bd"/>
</dbReference>
<keyword evidence="2" id="KW-0805">Transcription regulation</keyword>
<dbReference type="GO" id="GO:0043565">
    <property type="term" value="F:sequence-specific DNA binding"/>
    <property type="evidence" value="ECO:0007669"/>
    <property type="project" value="TreeGrafter"/>
</dbReference>
<dbReference type="Pfam" id="PF00126">
    <property type="entry name" value="HTH_1"/>
    <property type="match status" value="1"/>
</dbReference>
<evidence type="ECO:0000313" key="7">
    <source>
        <dbReference type="Proteomes" id="UP000184211"/>
    </source>
</evidence>
<gene>
    <name evidence="6" type="ORF">SAMN04488044_0311</name>
</gene>
<evidence type="ECO:0000256" key="3">
    <source>
        <dbReference type="ARBA" id="ARBA00023125"/>
    </source>
</evidence>
<dbReference type="STRING" id="870908.SAMN04488044_0311"/>
<dbReference type="Proteomes" id="UP000184211">
    <property type="component" value="Unassembled WGS sequence"/>
</dbReference>
<evidence type="ECO:0000313" key="6">
    <source>
        <dbReference type="EMBL" id="SHG27004.1"/>
    </source>
</evidence>
<accession>A0A1M5IF58</accession>
<keyword evidence="3 6" id="KW-0238">DNA-binding</keyword>
<dbReference type="PANTHER" id="PTHR30537:SF3">
    <property type="entry name" value="TRANSCRIPTIONAL REGULATORY PROTEIN"/>
    <property type="match status" value="1"/>
</dbReference>
<evidence type="ECO:0000256" key="1">
    <source>
        <dbReference type="ARBA" id="ARBA00009437"/>
    </source>
</evidence>
<dbReference type="SUPFAM" id="SSF46785">
    <property type="entry name" value="Winged helix' DNA-binding domain"/>
    <property type="match status" value="1"/>
</dbReference>
<dbReference type="GO" id="GO:0003700">
    <property type="term" value="F:DNA-binding transcription factor activity"/>
    <property type="evidence" value="ECO:0007669"/>
    <property type="project" value="InterPro"/>
</dbReference>
<name>A0A1M5IF58_9RHOB</name>
<protein>
    <submittedName>
        <fullName evidence="6">DNA-binding transcriptional regulator, LysR family</fullName>
    </submittedName>
</protein>
<dbReference type="EMBL" id="FQWM01000001">
    <property type="protein sequence ID" value="SHG27004.1"/>
    <property type="molecule type" value="Genomic_DNA"/>
</dbReference>
<dbReference type="GO" id="GO:0006351">
    <property type="term" value="P:DNA-templated transcription"/>
    <property type="evidence" value="ECO:0007669"/>
    <property type="project" value="TreeGrafter"/>
</dbReference>
<dbReference type="SUPFAM" id="SSF53850">
    <property type="entry name" value="Periplasmic binding protein-like II"/>
    <property type="match status" value="1"/>
</dbReference>
<proteinExistence type="inferred from homology"/>
<dbReference type="InterPro" id="IPR058163">
    <property type="entry name" value="LysR-type_TF_proteobact-type"/>
</dbReference>
<keyword evidence="7" id="KW-1185">Reference proteome</keyword>